<dbReference type="PROSITE" id="PS50885">
    <property type="entry name" value="HAMP"/>
    <property type="match status" value="1"/>
</dbReference>
<sequence>MKLLYQQMLAFFGVLLVAMAIISVMFIRSTSNNVWQNSFDQLEQYTDVLTDRAVDRSTYLIDTQFIQHSEEILKKQNVHFMIYDADNTARYPQFAGTPRGAAIASKYWKQLKKGESVALPELTTNPRNGKQQSMTIYYKPVFLSGKLLFVIAAFAPVDNIQTSIKKTEYNLFIAFLLSMLVAIVLSYLLARYQVGRINRLRQVTHQVAEGNYDVDVEIKSRSHDEIAGLADDFQDMLGSLRDSQAEIHRQEERRRQFMADAAHEMRTPLTTINGLLEGLAYDAIPEESKGQSIELMRNETKRLIRLVNENLDYEKIRTNQILLKKQTFNATEALNDIMVQLKQKAADADDTLVLDAAANVPVYADRDRFVQILFNIAQNAIQFTKGGTITISAKPGYHQTELAVTDTGIGMTEDQVKNIWERYYKADPSRKNTKYGESGLGLAIVHQLVTLHGGTIDVQSQKDEGTTFTLTFPDEETAPQQAPITHTK</sequence>
<dbReference type="EMBL" id="JBHTOA010000020">
    <property type="protein sequence ID" value="MFD1398572.1"/>
    <property type="molecule type" value="Genomic_DNA"/>
</dbReference>
<evidence type="ECO:0000256" key="7">
    <source>
        <dbReference type="ARBA" id="ARBA00023012"/>
    </source>
</evidence>
<evidence type="ECO:0000256" key="3">
    <source>
        <dbReference type="ARBA" id="ARBA00012438"/>
    </source>
</evidence>
<organism evidence="11 12">
    <name type="scientific">Lacticaseibacillus suilingensis</name>
    <dbReference type="NCBI Taxonomy" id="2799577"/>
    <lineage>
        <taxon>Bacteria</taxon>
        <taxon>Bacillati</taxon>
        <taxon>Bacillota</taxon>
        <taxon>Bacilli</taxon>
        <taxon>Lactobacillales</taxon>
        <taxon>Lactobacillaceae</taxon>
        <taxon>Lacticaseibacillus</taxon>
    </lineage>
</organism>
<protein>
    <recommendedName>
        <fullName evidence="3">histidine kinase</fullName>
        <ecNumber evidence="3">2.7.13.3</ecNumber>
    </recommendedName>
</protein>
<dbReference type="RefSeq" id="WP_204119453.1">
    <property type="nucleotide sequence ID" value="NZ_BOLV01000015.1"/>
</dbReference>
<dbReference type="PANTHER" id="PTHR43711:SF1">
    <property type="entry name" value="HISTIDINE KINASE 1"/>
    <property type="match status" value="1"/>
</dbReference>
<evidence type="ECO:0000259" key="9">
    <source>
        <dbReference type="PROSITE" id="PS50109"/>
    </source>
</evidence>
<keyword evidence="4" id="KW-0597">Phosphoprotein</keyword>
<evidence type="ECO:0000256" key="6">
    <source>
        <dbReference type="ARBA" id="ARBA00022777"/>
    </source>
</evidence>
<evidence type="ECO:0000313" key="12">
    <source>
        <dbReference type="Proteomes" id="UP001597199"/>
    </source>
</evidence>
<dbReference type="PROSITE" id="PS50109">
    <property type="entry name" value="HIS_KIN"/>
    <property type="match status" value="1"/>
</dbReference>
<evidence type="ECO:0000256" key="2">
    <source>
        <dbReference type="ARBA" id="ARBA00004370"/>
    </source>
</evidence>
<evidence type="ECO:0000256" key="5">
    <source>
        <dbReference type="ARBA" id="ARBA00022679"/>
    </source>
</evidence>
<keyword evidence="5" id="KW-0808">Transferase</keyword>
<keyword evidence="11" id="KW-0067">ATP-binding</keyword>
<keyword evidence="6" id="KW-0418">Kinase</keyword>
<reference evidence="12" key="1">
    <citation type="journal article" date="2019" name="Int. J. Syst. Evol. Microbiol.">
        <title>The Global Catalogue of Microorganisms (GCM) 10K type strain sequencing project: providing services to taxonomists for standard genome sequencing and annotation.</title>
        <authorList>
            <consortium name="The Broad Institute Genomics Platform"/>
            <consortium name="The Broad Institute Genome Sequencing Center for Infectious Disease"/>
            <person name="Wu L."/>
            <person name="Ma J."/>
        </authorList>
    </citation>
    <scope>NUCLEOTIDE SEQUENCE [LARGE SCALE GENOMIC DNA]</scope>
    <source>
        <strain evidence="12">CCM 9110</strain>
    </source>
</reference>
<keyword evidence="8" id="KW-0812">Transmembrane</keyword>
<dbReference type="PANTHER" id="PTHR43711">
    <property type="entry name" value="TWO-COMPONENT HISTIDINE KINASE"/>
    <property type="match status" value="1"/>
</dbReference>
<feature type="domain" description="Histidine kinase" evidence="9">
    <location>
        <begin position="260"/>
        <end position="476"/>
    </location>
</feature>
<evidence type="ECO:0000259" key="10">
    <source>
        <dbReference type="PROSITE" id="PS50885"/>
    </source>
</evidence>
<evidence type="ECO:0000256" key="1">
    <source>
        <dbReference type="ARBA" id="ARBA00000085"/>
    </source>
</evidence>
<keyword evidence="11" id="KW-0547">Nucleotide-binding</keyword>
<keyword evidence="8" id="KW-0472">Membrane</keyword>
<dbReference type="Gene3D" id="6.10.340.10">
    <property type="match status" value="1"/>
</dbReference>
<dbReference type="Pfam" id="PF00672">
    <property type="entry name" value="HAMP"/>
    <property type="match status" value="1"/>
</dbReference>
<dbReference type="Gene3D" id="1.10.287.130">
    <property type="match status" value="1"/>
</dbReference>
<dbReference type="SMART" id="SM00387">
    <property type="entry name" value="HATPase_c"/>
    <property type="match status" value="1"/>
</dbReference>
<dbReference type="SMART" id="SM00388">
    <property type="entry name" value="HisKA"/>
    <property type="match status" value="1"/>
</dbReference>
<evidence type="ECO:0000313" key="11">
    <source>
        <dbReference type="EMBL" id="MFD1398572.1"/>
    </source>
</evidence>
<dbReference type="SUPFAM" id="SSF158472">
    <property type="entry name" value="HAMP domain-like"/>
    <property type="match status" value="1"/>
</dbReference>
<proteinExistence type="predicted"/>
<dbReference type="InterPro" id="IPR036890">
    <property type="entry name" value="HATPase_C_sf"/>
</dbReference>
<dbReference type="SUPFAM" id="SSF55874">
    <property type="entry name" value="ATPase domain of HSP90 chaperone/DNA topoisomerase II/histidine kinase"/>
    <property type="match status" value="1"/>
</dbReference>
<dbReference type="InterPro" id="IPR050736">
    <property type="entry name" value="Sensor_HK_Regulatory"/>
</dbReference>
<dbReference type="InterPro" id="IPR003660">
    <property type="entry name" value="HAMP_dom"/>
</dbReference>
<dbReference type="CDD" id="cd00082">
    <property type="entry name" value="HisKA"/>
    <property type="match status" value="1"/>
</dbReference>
<name>A0ABW4BHL5_9LACO</name>
<feature type="transmembrane region" description="Helical" evidence="8">
    <location>
        <begin position="169"/>
        <end position="190"/>
    </location>
</feature>
<dbReference type="InterPro" id="IPR004358">
    <property type="entry name" value="Sig_transdc_His_kin-like_C"/>
</dbReference>
<evidence type="ECO:0000256" key="8">
    <source>
        <dbReference type="SAM" id="Phobius"/>
    </source>
</evidence>
<dbReference type="GO" id="GO:0005524">
    <property type="term" value="F:ATP binding"/>
    <property type="evidence" value="ECO:0007669"/>
    <property type="project" value="UniProtKB-KW"/>
</dbReference>
<comment type="catalytic activity">
    <reaction evidence="1">
        <text>ATP + protein L-histidine = ADP + protein N-phospho-L-histidine.</text>
        <dbReference type="EC" id="2.7.13.3"/>
    </reaction>
</comment>
<dbReference type="CDD" id="cd06225">
    <property type="entry name" value="HAMP"/>
    <property type="match status" value="1"/>
</dbReference>
<evidence type="ECO:0000256" key="4">
    <source>
        <dbReference type="ARBA" id="ARBA00022553"/>
    </source>
</evidence>
<feature type="transmembrane region" description="Helical" evidence="8">
    <location>
        <begin position="6"/>
        <end position="27"/>
    </location>
</feature>
<feature type="transmembrane region" description="Helical" evidence="8">
    <location>
        <begin position="136"/>
        <end position="157"/>
    </location>
</feature>
<dbReference type="InterPro" id="IPR003661">
    <property type="entry name" value="HisK_dim/P_dom"/>
</dbReference>
<dbReference type="PRINTS" id="PR00344">
    <property type="entry name" value="BCTRLSENSOR"/>
</dbReference>
<dbReference type="InterPro" id="IPR003594">
    <property type="entry name" value="HATPase_dom"/>
</dbReference>
<accession>A0ABW4BHL5</accession>
<comment type="caution">
    <text evidence="11">The sequence shown here is derived from an EMBL/GenBank/DDBJ whole genome shotgun (WGS) entry which is preliminary data.</text>
</comment>
<dbReference type="CDD" id="cd00075">
    <property type="entry name" value="HATPase"/>
    <property type="match status" value="1"/>
</dbReference>
<gene>
    <name evidence="11" type="ORF">ACFQ41_04565</name>
</gene>
<dbReference type="InterPro" id="IPR005467">
    <property type="entry name" value="His_kinase_dom"/>
</dbReference>
<dbReference type="EC" id="2.7.13.3" evidence="3"/>
<keyword evidence="8" id="KW-1133">Transmembrane helix</keyword>
<dbReference type="InterPro" id="IPR036097">
    <property type="entry name" value="HisK_dim/P_sf"/>
</dbReference>
<dbReference type="SMART" id="SM00304">
    <property type="entry name" value="HAMP"/>
    <property type="match status" value="1"/>
</dbReference>
<dbReference type="SUPFAM" id="SSF47384">
    <property type="entry name" value="Homodimeric domain of signal transducing histidine kinase"/>
    <property type="match status" value="1"/>
</dbReference>
<keyword evidence="7" id="KW-0902">Two-component regulatory system</keyword>
<comment type="subcellular location">
    <subcellularLocation>
        <location evidence="2">Membrane</location>
    </subcellularLocation>
</comment>
<dbReference type="Pfam" id="PF00512">
    <property type="entry name" value="HisKA"/>
    <property type="match status" value="1"/>
</dbReference>
<dbReference type="Pfam" id="PF02518">
    <property type="entry name" value="HATPase_c"/>
    <property type="match status" value="1"/>
</dbReference>
<keyword evidence="12" id="KW-1185">Reference proteome</keyword>
<feature type="domain" description="HAMP" evidence="10">
    <location>
        <begin position="191"/>
        <end position="245"/>
    </location>
</feature>
<dbReference type="Gene3D" id="3.30.565.10">
    <property type="entry name" value="Histidine kinase-like ATPase, C-terminal domain"/>
    <property type="match status" value="1"/>
</dbReference>
<dbReference type="Proteomes" id="UP001597199">
    <property type="component" value="Unassembled WGS sequence"/>
</dbReference>